<evidence type="ECO:0000256" key="2">
    <source>
        <dbReference type="ARBA" id="ARBA00022741"/>
    </source>
</evidence>
<evidence type="ECO:0000256" key="4">
    <source>
        <dbReference type="ARBA" id="ARBA00022840"/>
    </source>
</evidence>
<keyword evidence="3 8" id="KW-0418">Kinase</keyword>
<keyword evidence="5" id="KW-0853">WD repeat</keyword>
<evidence type="ECO:0000259" key="7">
    <source>
        <dbReference type="PROSITE" id="PS50011"/>
    </source>
</evidence>
<dbReference type="SUPFAM" id="SSF50998">
    <property type="entry name" value="Quinoprotein alcohol dehydrogenase-like"/>
    <property type="match status" value="1"/>
</dbReference>
<dbReference type="Gene3D" id="1.10.510.10">
    <property type="entry name" value="Transferase(Phosphotransferase) domain 1"/>
    <property type="match status" value="1"/>
</dbReference>
<dbReference type="GO" id="GO:0005524">
    <property type="term" value="F:ATP binding"/>
    <property type="evidence" value="ECO:0007669"/>
    <property type="project" value="UniProtKB-KW"/>
</dbReference>
<dbReference type="GO" id="GO:0004674">
    <property type="term" value="F:protein serine/threonine kinase activity"/>
    <property type="evidence" value="ECO:0007669"/>
    <property type="project" value="TreeGrafter"/>
</dbReference>
<dbReference type="InterPro" id="IPR015943">
    <property type="entry name" value="WD40/YVTN_repeat-like_dom_sf"/>
</dbReference>
<dbReference type="InterPro" id="IPR011009">
    <property type="entry name" value="Kinase-like_dom_sf"/>
</dbReference>
<dbReference type="Pfam" id="PF20703">
    <property type="entry name" value="nSTAND1"/>
    <property type="match status" value="1"/>
</dbReference>
<name>A0A7W5VFX2_9ACTN</name>
<dbReference type="InterPro" id="IPR049052">
    <property type="entry name" value="nSTAND1"/>
</dbReference>
<evidence type="ECO:0000313" key="9">
    <source>
        <dbReference type="Proteomes" id="UP000579945"/>
    </source>
</evidence>
<dbReference type="InterPro" id="IPR011047">
    <property type="entry name" value="Quinoprotein_ADH-like_sf"/>
</dbReference>
<dbReference type="SUPFAM" id="SSF82171">
    <property type="entry name" value="DPP6 N-terminal domain-like"/>
    <property type="match status" value="1"/>
</dbReference>
<dbReference type="CDD" id="cd14014">
    <property type="entry name" value="STKc_PknB_like"/>
    <property type="match status" value="1"/>
</dbReference>
<feature type="repeat" description="WD" evidence="5">
    <location>
        <begin position="882"/>
        <end position="911"/>
    </location>
</feature>
<comment type="caution">
    <text evidence="8">The sequence shown here is derived from an EMBL/GenBank/DDBJ whole genome shotgun (WGS) entry which is preliminary data.</text>
</comment>
<dbReference type="PANTHER" id="PTHR43289:SF34">
    <property type="entry name" value="SERINE_THREONINE-PROTEIN KINASE YBDM-RELATED"/>
    <property type="match status" value="1"/>
</dbReference>
<dbReference type="SMART" id="SM00320">
    <property type="entry name" value="WD40"/>
    <property type="match status" value="7"/>
</dbReference>
<dbReference type="EMBL" id="JACIBV010000001">
    <property type="protein sequence ID" value="MBB3727037.1"/>
    <property type="molecule type" value="Genomic_DNA"/>
</dbReference>
<protein>
    <submittedName>
        <fullName evidence="8">WD40 repeat protein/predicted Ser/Thr protein kinase</fullName>
    </submittedName>
</protein>
<proteinExistence type="predicted"/>
<dbReference type="PROSITE" id="PS50082">
    <property type="entry name" value="WD_REPEATS_2"/>
    <property type="match status" value="1"/>
</dbReference>
<keyword evidence="6" id="KW-0812">Transmembrane</keyword>
<dbReference type="InterPro" id="IPR008271">
    <property type="entry name" value="Ser/Thr_kinase_AS"/>
</dbReference>
<evidence type="ECO:0000256" key="5">
    <source>
        <dbReference type="PROSITE-ProRule" id="PRU00221"/>
    </source>
</evidence>
<evidence type="ECO:0000256" key="3">
    <source>
        <dbReference type="ARBA" id="ARBA00022777"/>
    </source>
</evidence>
<dbReference type="GeneID" id="95389363"/>
<reference evidence="8 9" key="1">
    <citation type="submission" date="2020-08" db="EMBL/GenBank/DDBJ databases">
        <title>Sequencing the genomes of 1000 actinobacteria strains.</title>
        <authorList>
            <person name="Klenk H.-P."/>
        </authorList>
    </citation>
    <scope>NUCLEOTIDE SEQUENCE [LARGE SCALE GENOMIC DNA]</scope>
    <source>
        <strain evidence="8 9">DSM 44320</strain>
    </source>
</reference>
<keyword evidence="2" id="KW-0547">Nucleotide-binding</keyword>
<evidence type="ECO:0000256" key="1">
    <source>
        <dbReference type="ARBA" id="ARBA00022679"/>
    </source>
</evidence>
<dbReference type="Gene3D" id="2.130.10.10">
    <property type="entry name" value="YVTN repeat-like/Quinoprotein amine dehydrogenase"/>
    <property type="match status" value="4"/>
</dbReference>
<keyword evidence="6" id="KW-0472">Membrane</keyword>
<organism evidence="8 9">
    <name type="scientific">Nonomuraea dietziae</name>
    <dbReference type="NCBI Taxonomy" id="65515"/>
    <lineage>
        <taxon>Bacteria</taxon>
        <taxon>Bacillati</taxon>
        <taxon>Actinomycetota</taxon>
        <taxon>Actinomycetes</taxon>
        <taxon>Streptosporangiales</taxon>
        <taxon>Streptosporangiaceae</taxon>
        <taxon>Nonomuraea</taxon>
    </lineage>
</organism>
<dbReference type="InterPro" id="IPR000719">
    <property type="entry name" value="Prot_kinase_dom"/>
</dbReference>
<keyword evidence="1" id="KW-0808">Transferase</keyword>
<dbReference type="Gene3D" id="3.30.200.20">
    <property type="entry name" value="Phosphorylase Kinase, domain 1"/>
    <property type="match status" value="1"/>
</dbReference>
<gene>
    <name evidence="8" type="ORF">FHR33_002897</name>
</gene>
<accession>A0A7W5VFX2</accession>
<dbReference type="Pfam" id="PF00400">
    <property type="entry name" value="WD40"/>
    <property type="match status" value="2"/>
</dbReference>
<dbReference type="PROSITE" id="PS50011">
    <property type="entry name" value="PROTEIN_KINASE_DOM"/>
    <property type="match status" value="1"/>
</dbReference>
<evidence type="ECO:0000313" key="8">
    <source>
        <dbReference type="EMBL" id="MBB3727037.1"/>
    </source>
</evidence>
<feature type="domain" description="Protein kinase" evidence="7">
    <location>
        <begin position="10"/>
        <end position="259"/>
    </location>
</feature>
<dbReference type="SMART" id="SM00220">
    <property type="entry name" value="S_TKc"/>
    <property type="match status" value="1"/>
</dbReference>
<feature type="transmembrane region" description="Helical" evidence="6">
    <location>
        <begin position="446"/>
        <end position="467"/>
    </location>
</feature>
<keyword evidence="6" id="KW-1133">Transmembrane helix</keyword>
<dbReference type="PROSITE" id="PS00108">
    <property type="entry name" value="PROTEIN_KINASE_ST"/>
    <property type="match status" value="1"/>
</dbReference>
<keyword evidence="9" id="KW-1185">Reference proteome</keyword>
<evidence type="ECO:0000256" key="6">
    <source>
        <dbReference type="SAM" id="Phobius"/>
    </source>
</evidence>
<dbReference type="InterPro" id="IPR001680">
    <property type="entry name" value="WD40_rpt"/>
</dbReference>
<dbReference type="Pfam" id="PF00069">
    <property type="entry name" value="Pkinase"/>
    <property type="match status" value="1"/>
</dbReference>
<dbReference type="PANTHER" id="PTHR43289">
    <property type="entry name" value="MITOGEN-ACTIVATED PROTEIN KINASE KINASE KINASE 20-RELATED"/>
    <property type="match status" value="1"/>
</dbReference>
<dbReference type="SUPFAM" id="SSF56112">
    <property type="entry name" value="Protein kinase-like (PK-like)"/>
    <property type="match status" value="1"/>
</dbReference>
<dbReference type="RefSeq" id="WP_183647068.1">
    <property type="nucleotide sequence ID" value="NZ_JACIBV010000001.1"/>
</dbReference>
<keyword evidence="4" id="KW-0067">ATP-binding</keyword>
<sequence>MGDPERIGDYWLAGRLGEGGQGVVYEAYDGEGRRVAVKVLHAAGAGRLAKEASAAERVAPFCTARVLHVETEGPRPHIVSEYVEGPSLRAAGRVFSGDDLHRLATAVATALTAIHEAGVIHRDLKPDNVLLGPDGPRVIDFGIARTTGMSLTRSGEVAGTPSYMAPEVLTGARATPAVDVFAWGAVVLFAATGRDPFHADHLGGVMHRVLSDSADLSPLPPELRALVGAAMDKEPAARPTARELLLALVSGGARDTPGLLAAGSRTARGVHVHDTDDPSLGTIAEDAYTGLGPRERELAAEVFLRLVAVGDDGQETGRWAPRAELVDGRPQEAVERILRAFSYVVTERDGLVALSRPALLRAWPRLRRWVEADREGLAVLNGLSAAARQWAEHGRRDGDLLQGSRLENVLNWAATGRKHVTLTPTERDYLRAGTELTRRRTRRRRLTTLALAGSLAVALVAGGLALWQGRRADAQRDTATARNVALETAALRAGDPVKAMLLAVAAWRISPGPDTRSALMSAFQQSERAAFRDPPVNGVARRVLSHDGRSLVSVSESGVAVHDVRTGARTASWAVPGLESEHLSGVSVNGSGRRVAVTTDKWITVWDVATGGLVARKAMPEGSGGRSAEYGDSESTLAVSLTDEVIHLWDHEADRTFGTLLDEGYVGRQHPLVDRKGRLLVVPGDPRFYVRRLPSWTTDDRLSAACEDQPYAAAFSPDGATLACAGREIKLVDPATGRQRPLPGGEHEYWPAAPSCELCGATARGLRFSPDGRHLAAFADRSLRVWRVADQREILAYRAEGEVSDVRFDGQDLRYLLDDTVVTLDLTPRVTDFRLDRAPYGTRLSPDGRWAVTMPDDHTTVLWDVARRRKVWVLPATGQATFAHSGDRLLTVADDGPMTLWDLSTRRRLWTAPQPYGMPPSGTQFTRDGGTLVVTTALTQAPVDFRLTRIDARTGRRLATLRTRSPGGVLTPDGRREASFDGRFYDVATGRPLGDGFGEGVLAISDKGVMAVSGDSMGRIALRAIDAGGKPSPLLRGVAERVAHLAFSPGGDLLASVGDAPGTLQVWDVGARRRLGGAMSAYFAGVPGGGGVAFSPDGGLLYVAEADGLVHEFVVDPARMARLVCGRAGRELTETEWREHFDEVPYREVCAG</sequence>
<dbReference type="Proteomes" id="UP000579945">
    <property type="component" value="Unassembled WGS sequence"/>
</dbReference>
<dbReference type="AlphaFoldDB" id="A0A7W5VFX2"/>